<sequence length="161" mass="17633">MVVVVVVVVGGARERATQLDPPTTTPLFLSPTSTSHADRTTITYYNPVIKGSKLPLFATIFSAHFYSNFHSAAFSQISPHSVIAFSSSSSSLNLLLLYTPLLISNYFPLVTHIYHYRKNASSAKALHSYNASSPSRSLTNIGYVGRVRCWSPTPITFAPHN</sequence>
<reference evidence="1 2" key="1">
    <citation type="submission" date="2019-05" db="EMBL/GenBank/DDBJ databases">
        <title>Another draft genome of Portunus trituberculatus and its Hox gene families provides insights of decapod evolution.</title>
        <authorList>
            <person name="Jeong J.-H."/>
            <person name="Song I."/>
            <person name="Kim S."/>
            <person name="Choi T."/>
            <person name="Kim D."/>
            <person name="Ryu S."/>
            <person name="Kim W."/>
        </authorList>
    </citation>
    <scope>NUCLEOTIDE SEQUENCE [LARGE SCALE GENOMIC DNA]</scope>
    <source>
        <tissue evidence="1">Muscle</tissue>
    </source>
</reference>
<evidence type="ECO:0000313" key="2">
    <source>
        <dbReference type="Proteomes" id="UP000324222"/>
    </source>
</evidence>
<accession>A0A5B7HH56</accession>
<gene>
    <name evidence="1" type="ORF">E2C01_062385</name>
</gene>
<comment type="caution">
    <text evidence="1">The sequence shown here is derived from an EMBL/GenBank/DDBJ whole genome shotgun (WGS) entry which is preliminary data.</text>
</comment>
<keyword evidence="2" id="KW-1185">Reference proteome</keyword>
<name>A0A5B7HH56_PORTR</name>
<dbReference type="AlphaFoldDB" id="A0A5B7HH56"/>
<dbReference type="EMBL" id="VSRR010027441">
    <property type="protein sequence ID" value="MPC68188.1"/>
    <property type="molecule type" value="Genomic_DNA"/>
</dbReference>
<organism evidence="1 2">
    <name type="scientific">Portunus trituberculatus</name>
    <name type="common">Swimming crab</name>
    <name type="synonym">Neptunus trituberculatus</name>
    <dbReference type="NCBI Taxonomy" id="210409"/>
    <lineage>
        <taxon>Eukaryota</taxon>
        <taxon>Metazoa</taxon>
        <taxon>Ecdysozoa</taxon>
        <taxon>Arthropoda</taxon>
        <taxon>Crustacea</taxon>
        <taxon>Multicrustacea</taxon>
        <taxon>Malacostraca</taxon>
        <taxon>Eumalacostraca</taxon>
        <taxon>Eucarida</taxon>
        <taxon>Decapoda</taxon>
        <taxon>Pleocyemata</taxon>
        <taxon>Brachyura</taxon>
        <taxon>Eubrachyura</taxon>
        <taxon>Portunoidea</taxon>
        <taxon>Portunidae</taxon>
        <taxon>Portuninae</taxon>
        <taxon>Portunus</taxon>
    </lineage>
</organism>
<evidence type="ECO:0000313" key="1">
    <source>
        <dbReference type="EMBL" id="MPC68188.1"/>
    </source>
</evidence>
<proteinExistence type="predicted"/>
<protein>
    <submittedName>
        <fullName evidence="1">Uncharacterized protein</fullName>
    </submittedName>
</protein>
<dbReference type="Proteomes" id="UP000324222">
    <property type="component" value="Unassembled WGS sequence"/>
</dbReference>